<dbReference type="PANTHER" id="PTHR10545:SF42">
    <property type="entry name" value="ACETYLTRANSFERASE"/>
    <property type="match status" value="1"/>
</dbReference>
<keyword evidence="5" id="KW-1185">Reference proteome</keyword>
<dbReference type="PROSITE" id="PS51186">
    <property type="entry name" value="GNAT"/>
    <property type="match status" value="1"/>
</dbReference>
<dbReference type="InterPro" id="IPR016181">
    <property type="entry name" value="Acyl_CoA_acyltransferase"/>
</dbReference>
<comment type="caution">
    <text evidence="4">The sequence shown here is derived from an EMBL/GenBank/DDBJ whole genome shotgun (WGS) entry which is preliminary data.</text>
</comment>
<dbReference type="RefSeq" id="WP_150448662.1">
    <property type="nucleotide sequence ID" value="NZ_VYSA01000002.1"/>
</dbReference>
<dbReference type="SUPFAM" id="SSF55729">
    <property type="entry name" value="Acyl-CoA N-acyltransferases (Nat)"/>
    <property type="match status" value="1"/>
</dbReference>
<dbReference type="OrthoDB" id="9805924at2"/>
<evidence type="ECO:0000313" key="5">
    <source>
        <dbReference type="Proteomes" id="UP000325827"/>
    </source>
</evidence>
<dbReference type="Gene3D" id="3.40.630.30">
    <property type="match status" value="1"/>
</dbReference>
<dbReference type="GO" id="GO:0008080">
    <property type="term" value="F:N-acetyltransferase activity"/>
    <property type="evidence" value="ECO:0007669"/>
    <property type="project" value="TreeGrafter"/>
</dbReference>
<dbReference type="Proteomes" id="UP000325827">
    <property type="component" value="Unassembled WGS sequence"/>
</dbReference>
<evidence type="ECO:0000256" key="1">
    <source>
        <dbReference type="ARBA" id="ARBA00022679"/>
    </source>
</evidence>
<protein>
    <submittedName>
        <fullName evidence="4">GNAT family N-acetyltransferase</fullName>
    </submittedName>
</protein>
<dbReference type="EMBL" id="VYSA01000002">
    <property type="protein sequence ID" value="KAA9107627.1"/>
    <property type="molecule type" value="Genomic_DNA"/>
</dbReference>
<accession>A0A5J5IZZ8</accession>
<keyword evidence="1 4" id="KW-0808">Transferase</keyword>
<dbReference type="InterPro" id="IPR000182">
    <property type="entry name" value="GNAT_dom"/>
</dbReference>
<name>A0A5J5IZZ8_9MICO</name>
<dbReference type="AlphaFoldDB" id="A0A5J5IZZ8"/>
<dbReference type="Pfam" id="PF00583">
    <property type="entry name" value="Acetyltransf_1"/>
    <property type="match status" value="1"/>
</dbReference>
<dbReference type="InterPro" id="IPR051016">
    <property type="entry name" value="Diverse_Substrate_AcTransf"/>
</dbReference>
<evidence type="ECO:0000259" key="3">
    <source>
        <dbReference type="PROSITE" id="PS51186"/>
    </source>
</evidence>
<proteinExistence type="predicted"/>
<gene>
    <name evidence="4" type="ORF">F6B43_09185</name>
</gene>
<dbReference type="PANTHER" id="PTHR10545">
    <property type="entry name" value="DIAMINE N-ACETYLTRANSFERASE"/>
    <property type="match status" value="1"/>
</dbReference>
<keyword evidence="2" id="KW-0012">Acyltransferase</keyword>
<organism evidence="4 5">
    <name type="scientific">Microbacterium rhizomatis</name>
    <dbReference type="NCBI Taxonomy" id="1631477"/>
    <lineage>
        <taxon>Bacteria</taxon>
        <taxon>Bacillati</taxon>
        <taxon>Actinomycetota</taxon>
        <taxon>Actinomycetes</taxon>
        <taxon>Micrococcales</taxon>
        <taxon>Microbacteriaceae</taxon>
        <taxon>Microbacterium</taxon>
    </lineage>
</organism>
<feature type="domain" description="N-acetyltransferase" evidence="3">
    <location>
        <begin position="2"/>
        <end position="147"/>
    </location>
</feature>
<sequence>MATITRLSSNDKPDWLALWNGYLTFYETELPGATTESTFRRLTTPGSGLYGALARDEDGRAIGLVHWLTHPATWSTTDYCYLEDLFVVPGARSSGTGAALIAAVRAWAAENGSSKVYWLTAETNHTARRLYDRLATRTGFIHYEIPL</sequence>
<dbReference type="CDD" id="cd04301">
    <property type="entry name" value="NAT_SF"/>
    <property type="match status" value="1"/>
</dbReference>
<reference evidence="5" key="1">
    <citation type="submission" date="2019-09" db="EMBL/GenBank/DDBJ databases">
        <title>Mumia zhuanghuii sp. nov. isolated from the intestinal contents of plateau pika (Ochotona curzoniae) in the Qinghai-Tibet plateau of China.</title>
        <authorList>
            <person name="Tian Z."/>
        </authorList>
    </citation>
    <scope>NUCLEOTIDE SEQUENCE [LARGE SCALE GENOMIC DNA]</scope>
    <source>
        <strain evidence="5">JCM 30598</strain>
    </source>
</reference>
<evidence type="ECO:0000313" key="4">
    <source>
        <dbReference type="EMBL" id="KAA9107627.1"/>
    </source>
</evidence>
<evidence type="ECO:0000256" key="2">
    <source>
        <dbReference type="ARBA" id="ARBA00023315"/>
    </source>
</evidence>